<comment type="caution">
    <text evidence="1">The sequence shown here is derived from an EMBL/GenBank/DDBJ whole genome shotgun (WGS) entry which is preliminary data.</text>
</comment>
<dbReference type="SUPFAM" id="SSF52540">
    <property type="entry name" value="P-loop containing nucleoside triphosphate hydrolases"/>
    <property type="match status" value="1"/>
</dbReference>
<dbReference type="PANTHER" id="PTHR10285">
    <property type="entry name" value="URIDINE KINASE"/>
    <property type="match status" value="1"/>
</dbReference>
<dbReference type="EC" id="2.7.1.48" evidence="1"/>
<dbReference type="AlphaFoldDB" id="N0E1N1"/>
<reference evidence="1 2" key="1">
    <citation type="journal article" date="2013" name="ISME J.">
        <title>A metabolic model for members of the genus Tetrasphaera involved in enhanced biological phosphorus removal.</title>
        <authorList>
            <person name="Kristiansen R."/>
            <person name="Nguyen H.T.T."/>
            <person name="Saunders A.M."/>
            <person name="Nielsen J.L."/>
            <person name="Wimmer R."/>
            <person name="Le V.Q."/>
            <person name="McIlroy S.J."/>
            <person name="Petrovski S."/>
            <person name="Seviour R.J."/>
            <person name="Calteau A."/>
            <person name="Nielsen K.L."/>
            <person name="Nielsen P.H."/>
        </authorList>
    </citation>
    <scope>NUCLEOTIDE SEQUENCE [LARGE SCALE GENOMIC DNA]</scope>
    <source>
        <strain evidence="1 2">Lp2</strain>
    </source>
</reference>
<evidence type="ECO:0000313" key="2">
    <source>
        <dbReference type="Proteomes" id="UP000013167"/>
    </source>
</evidence>
<keyword evidence="1" id="KW-0808">Transferase</keyword>
<dbReference type="RefSeq" id="WP_010851698.1">
    <property type="nucleotide sequence ID" value="NZ_HF570956.1"/>
</dbReference>
<organism evidence="1 2">
    <name type="scientific">Phycicoccus elongatus Lp2</name>
    <dbReference type="NCBI Taxonomy" id="1193181"/>
    <lineage>
        <taxon>Bacteria</taxon>
        <taxon>Bacillati</taxon>
        <taxon>Actinomycetota</taxon>
        <taxon>Actinomycetes</taxon>
        <taxon>Micrococcales</taxon>
        <taxon>Intrasporangiaceae</taxon>
        <taxon>Phycicoccus</taxon>
    </lineage>
</organism>
<dbReference type="OrthoDB" id="3691767at2"/>
<name>N0E1N1_9MICO</name>
<gene>
    <name evidence="1" type="ORF">BN10_1190006</name>
</gene>
<dbReference type="GO" id="GO:0004849">
    <property type="term" value="F:uridine kinase activity"/>
    <property type="evidence" value="ECO:0007669"/>
    <property type="project" value="UniProtKB-EC"/>
</dbReference>
<dbReference type="HOGENOM" id="CLU_080170_1_0_11"/>
<dbReference type="Gene3D" id="3.40.50.300">
    <property type="entry name" value="P-loop containing nucleotide triphosphate hydrolases"/>
    <property type="match status" value="1"/>
</dbReference>
<keyword evidence="1" id="KW-0418">Kinase</keyword>
<protein>
    <submittedName>
        <fullName evidence="1">Uridine kinase</fullName>
        <ecNumber evidence="1">2.7.1.48</ecNumber>
    </submittedName>
</protein>
<sequence>MRTRVVILAGPSGSGKSRLAARLAANHHWPIVRLDDFYRDQDDPDLPMSAGLGIPDWDDPRSWNGEAALAALRTLVDTGSCELPVYDLPTSRAVGTTTLTAGPGDLILTEGIFAAELIGPLRAEGLLHSGWCIIHRHPGVNFLRRLARDLRERRKPPHILVRRGWALMRSEPSVIERQRKLGATCARATAVEDTLAAHRPGAG</sequence>
<accession>N0E1N1</accession>
<dbReference type="eggNOG" id="COG0572">
    <property type="taxonomic scope" value="Bacteria"/>
</dbReference>
<dbReference type="PRINTS" id="PR00988">
    <property type="entry name" value="URIDINKINASE"/>
</dbReference>
<dbReference type="InterPro" id="IPR027417">
    <property type="entry name" value="P-loop_NTPase"/>
</dbReference>
<dbReference type="Proteomes" id="UP000013167">
    <property type="component" value="Unassembled WGS sequence"/>
</dbReference>
<dbReference type="STRING" id="1193181.BN10_1190006"/>
<dbReference type="EMBL" id="CAIZ01000023">
    <property type="protein sequence ID" value="CCH68799.1"/>
    <property type="molecule type" value="Genomic_DNA"/>
</dbReference>
<keyword evidence="2" id="KW-1185">Reference proteome</keyword>
<evidence type="ECO:0000313" key="1">
    <source>
        <dbReference type="EMBL" id="CCH68799.1"/>
    </source>
</evidence>
<proteinExistence type="predicted"/>
<dbReference type="Pfam" id="PF13671">
    <property type="entry name" value="AAA_33"/>
    <property type="match status" value="1"/>
</dbReference>